<organism evidence="1 2">
    <name type="scientific">Euroglyphus maynei</name>
    <name type="common">Mayne's house dust mite</name>
    <dbReference type="NCBI Taxonomy" id="6958"/>
    <lineage>
        <taxon>Eukaryota</taxon>
        <taxon>Metazoa</taxon>
        <taxon>Ecdysozoa</taxon>
        <taxon>Arthropoda</taxon>
        <taxon>Chelicerata</taxon>
        <taxon>Arachnida</taxon>
        <taxon>Acari</taxon>
        <taxon>Acariformes</taxon>
        <taxon>Sarcoptiformes</taxon>
        <taxon>Astigmata</taxon>
        <taxon>Psoroptidia</taxon>
        <taxon>Analgoidea</taxon>
        <taxon>Pyroglyphidae</taxon>
        <taxon>Pyroglyphinae</taxon>
        <taxon>Euroglyphus</taxon>
    </lineage>
</organism>
<sequence length="62" mass="7171">VCLYDYYGDGRGGVNEKRFIHSICPVVLKVFRMFFRVTTAAAMAKSKFFPLFWVPCHHQVGE</sequence>
<accession>A0A1Y3B234</accession>
<comment type="caution">
    <text evidence="1">The sequence shown here is derived from an EMBL/GenBank/DDBJ whole genome shotgun (WGS) entry which is preliminary data.</text>
</comment>
<name>A0A1Y3B234_EURMA</name>
<dbReference type="EMBL" id="MUJZ01048571">
    <property type="protein sequence ID" value="OTF74124.1"/>
    <property type="molecule type" value="Genomic_DNA"/>
</dbReference>
<keyword evidence="2" id="KW-1185">Reference proteome</keyword>
<reference evidence="1 2" key="1">
    <citation type="submission" date="2017-03" db="EMBL/GenBank/DDBJ databases">
        <title>Genome Survey of Euroglyphus maynei.</title>
        <authorList>
            <person name="Arlian L.G."/>
            <person name="Morgan M.S."/>
            <person name="Rider S.D."/>
        </authorList>
    </citation>
    <scope>NUCLEOTIDE SEQUENCE [LARGE SCALE GENOMIC DNA]</scope>
    <source>
        <strain evidence="1">Arlian Lab</strain>
        <tissue evidence="1">Whole body</tissue>
    </source>
</reference>
<dbReference type="Proteomes" id="UP000194236">
    <property type="component" value="Unassembled WGS sequence"/>
</dbReference>
<gene>
    <name evidence="1" type="ORF">BLA29_014627</name>
</gene>
<feature type="non-terminal residue" evidence="1">
    <location>
        <position position="1"/>
    </location>
</feature>
<dbReference type="AlphaFoldDB" id="A0A1Y3B234"/>
<evidence type="ECO:0000313" key="1">
    <source>
        <dbReference type="EMBL" id="OTF74124.1"/>
    </source>
</evidence>
<proteinExistence type="predicted"/>
<evidence type="ECO:0000313" key="2">
    <source>
        <dbReference type="Proteomes" id="UP000194236"/>
    </source>
</evidence>
<protein>
    <submittedName>
        <fullName evidence="1">Uncharacterized protein</fullName>
    </submittedName>
</protein>